<feature type="signal peptide" evidence="2">
    <location>
        <begin position="1"/>
        <end position="17"/>
    </location>
</feature>
<feature type="domain" description="Homing endonuclease LAGLIDADG" evidence="3">
    <location>
        <begin position="192"/>
        <end position="299"/>
    </location>
</feature>
<proteinExistence type="predicted"/>
<dbReference type="EMBL" id="FQ311469">
    <property type="protein sequence ID" value="CBQ72559.1"/>
    <property type="molecule type" value="Genomic_DNA"/>
</dbReference>
<reference evidence="4 5" key="1">
    <citation type="journal article" date="2010" name="Science">
        <title>Pathogenicity determinants in smut fungi revealed by genome comparison.</title>
        <authorList>
            <person name="Schirawski J."/>
            <person name="Mannhaupt G."/>
            <person name="Muench K."/>
            <person name="Brefort T."/>
            <person name="Schipper K."/>
            <person name="Doehlemann G."/>
            <person name="Di Stasio M."/>
            <person name="Roessel N."/>
            <person name="Mendoza-Mendoza A."/>
            <person name="Pester D."/>
            <person name="Mueller O."/>
            <person name="Winterberg B."/>
            <person name="Meyer E."/>
            <person name="Ghareeb H."/>
            <person name="Wollenberg T."/>
            <person name="Muensterkoetter M."/>
            <person name="Wong P."/>
            <person name="Walter M."/>
            <person name="Stukenbrock E."/>
            <person name="Gueldener U."/>
            <person name="Kahmann R."/>
        </authorList>
    </citation>
    <scope>NUCLEOTIDE SEQUENCE [LARGE SCALE GENOMIC DNA]</scope>
    <source>
        <strain evidence="5">SRZ2</strain>
    </source>
</reference>
<dbReference type="PANTHER" id="PTHR36181:SF1">
    <property type="entry name" value="LAGLIDADG ENDONUCLEASE"/>
    <property type="match status" value="1"/>
</dbReference>
<name>E6ZZA2_SPORE</name>
<keyword evidence="2" id="KW-0732">Signal</keyword>
<dbReference type="GO" id="GO:0005739">
    <property type="term" value="C:mitochondrion"/>
    <property type="evidence" value="ECO:0007669"/>
    <property type="project" value="UniProtKB-ARBA"/>
</dbReference>
<dbReference type="HOGENOM" id="CLU_071758_0_0_1"/>
<dbReference type="Proteomes" id="UP000008867">
    <property type="component" value="Mitochondrion MT"/>
</dbReference>
<accession>E6ZZA2</accession>
<dbReference type="PANTHER" id="PTHR36181">
    <property type="entry name" value="INTRON-ENCODED ENDONUCLEASE AI3-RELATED"/>
    <property type="match status" value="1"/>
</dbReference>
<organism evidence="4 5">
    <name type="scientific">Sporisorium reilianum (strain SRZ2)</name>
    <name type="common">Maize head smut fungus</name>
    <dbReference type="NCBI Taxonomy" id="999809"/>
    <lineage>
        <taxon>Eukaryota</taxon>
        <taxon>Fungi</taxon>
        <taxon>Dikarya</taxon>
        <taxon>Basidiomycota</taxon>
        <taxon>Ustilaginomycotina</taxon>
        <taxon>Ustilaginomycetes</taxon>
        <taxon>Ustilaginales</taxon>
        <taxon>Ustilaginaceae</taxon>
        <taxon>Sporisorium</taxon>
    </lineage>
</organism>
<comment type="function">
    <text evidence="1">Mitochondrial DNA endonuclease involved in intron homing.</text>
</comment>
<evidence type="ECO:0000313" key="5">
    <source>
        <dbReference type="Proteomes" id="UP000008867"/>
    </source>
</evidence>
<keyword evidence="5" id="KW-1185">Reference proteome</keyword>
<evidence type="ECO:0000256" key="2">
    <source>
        <dbReference type="SAM" id="SignalP"/>
    </source>
</evidence>
<dbReference type="FunFam" id="3.10.28.10:FF:000007">
    <property type="entry name" value="Intron-encoded DNA endonuclease aI3"/>
    <property type="match status" value="1"/>
</dbReference>
<evidence type="ECO:0000256" key="1">
    <source>
        <dbReference type="ARBA" id="ARBA00002670"/>
    </source>
</evidence>
<sequence length="335" mass="38746">KFVPALNLAVCWELFSSVFIWFEPLIDVKDNQQVTYESFNSLWNLNDCAPELSISHMSCIMFFGSYLAGLIEGDGTIIVPKQERSAKGSRQRINYASVQIVFQLKDFPLCQIVQKLIGHGSISKKKQSAAYILTINNIDGLIVLSNLINGKMRGPKYYQFTLLIQYLNKKSPNLNMKPLGFNQSPLESDSWLSGFIEADGSFQVRTSLTSKYPRLSLSFELVQSRITRYGTRQRTMFNVIEDIAVYLETNVKEIRSDRKNPQYRLRTTSLKTNKNIQDYLVQYPLKGTKYLDFLDWCKVLSYFEQGTHIENTAHIVEIKSQMNQHRTVYNWDHLQ</sequence>
<dbReference type="InterPro" id="IPR004860">
    <property type="entry name" value="LAGLIDADG_dom"/>
</dbReference>
<gene>
    <name evidence="4" type="primary">cox1</name>
    <name evidence="4" type="ORF">sr17103</name>
</gene>
<keyword evidence="4" id="KW-0496">Mitochondrion</keyword>
<feature type="non-terminal residue" evidence="4">
    <location>
        <position position="1"/>
    </location>
</feature>
<evidence type="ECO:0000259" key="3">
    <source>
        <dbReference type="Pfam" id="PF00961"/>
    </source>
</evidence>
<feature type="domain" description="Homing endonuclease LAGLIDADG" evidence="3">
    <location>
        <begin position="67"/>
        <end position="166"/>
    </location>
</feature>
<dbReference type="Gene3D" id="3.10.28.10">
    <property type="entry name" value="Homing endonucleases"/>
    <property type="match status" value="2"/>
</dbReference>
<dbReference type="VEuPathDB" id="FungiDB:sr17103"/>
<dbReference type="InterPro" id="IPR051289">
    <property type="entry name" value="LAGLIDADG_Endonuclease"/>
</dbReference>
<dbReference type="Pfam" id="PF00961">
    <property type="entry name" value="LAGLIDADG_1"/>
    <property type="match status" value="2"/>
</dbReference>
<dbReference type="GO" id="GO:0004519">
    <property type="term" value="F:endonuclease activity"/>
    <property type="evidence" value="ECO:0007669"/>
    <property type="project" value="UniProtKB-KW"/>
</dbReference>
<evidence type="ECO:0000313" key="4">
    <source>
        <dbReference type="EMBL" id="CBQ72559.1"/>
    </source>
</evidence>
<keyword evidence="4" id="KW-0378">Hydrolase</keyword>
<protein>
    <submittedName>
        <fullName evidence="4">Probable intron-encoded endonuclease aI4</fullName>
    </submittedName>
</protein>
<feature type="chain" id="PRO_5003215192" evidence="2">
    <location>
        <begin position="18"/>
        <end position="335"/>
    </location>
</feature>
<dbReference type="AlphaFoldDB" id="E6ZZA2"/>
<dbReference type="OrthoDB" id="3248841at2759"/>
<dbReference type="InterPro" id="IPR027434">
    <property type="entry name" value="Homing_endonucl"/>
</dbReference>
<geneLocation type="mitochondrion" evidence="4"/>
<dbReference type="eggNOG" id="ENOG502RYYK">
    <property type="taxonomic scope" value="Eukaryota"/>
</dbReference>
<keyword evidence="4" id="KW-0540">Nuclease</keyword>
<dbReference type="SUPFAM" id="SSF55608">
    <property type="entry name" value="Homing endonucleases"/>
    <property type="match status" value="2"/>
</dbReference>
<keyword evidence="4" id="KW-0255">Endonuclease</keyword>